<dbReference type="EMBL" id="WIXI01000029">
    <property type="protein sequence ID" value="MQY45317.1"/>
    <property type="molecule type" value="Genomic_DNA"/>
</dbReference>
<proteinExistence type="predicted"/>
<protein>
    <submittedName>
        <fullName evidence="1">Uncharacterized protein</fullName>
    </submittedName>
</protein>
<dbReference type="RefSeq" id="WP_153352849.1">
    <property type="nucleotide sequence ID" value="NZ_WIXI01000029.1"/>
</dbReference>
<reference evidence="1 2" key="1">
    <citation type="submission" date="2019-11" db="EMBL/GenBank/DDBJ databases">
        <title>Genome analysis of Rhizobacterium cereale a novel genus and species isolated from maize roots in North Spain.</title>
        <authorList>
            <person name="Menendez E."/>
            <person name="Flores-Felix J.D."/>
            <person name="Ramirez-Bahena M.-H."/>
            <person name="Igual J.M."/>
            <person name="Garcia-Fraile P."/>
            <person name="Peix A."/>
            <person name="Velazquez E."/>
        </authorList>
    </citation>
    <scope>NUCLEOTIDE SEQUENCE [LARGE SCALE GENOMIC DNA]</scope>
    <source>
        <strain evidence="1 2">RZME27</strain>
    </source>
</reference>
<evidence type="ECO:0000313" key="2">
    <source>
        <dbReference type="Proteomes" id="UP000435138"/>
    </source>
</evidence>
<comment type="caution">
    <text evidence="1">The sequence shown here is derived from an EMBL/GenBank/DDBJ whole genome shotgun (WGS) entry which is preliminary data.</text>
</comment>
<dbReference type="AlphaFoldDB" id="A0A6A8A635"/>
<organism evidence="1 2">
    <name type="scientific">Endobacterium cereale</name>
    <dbReference type="NCBI Taxonomy" id="2663029"/>
    <lineage>
        <taxon>Bacteria</taxon>
        <taxon>Pseudomonadati</taxon>
        <taxon>Pseudomonadota</taxon>
        <taxon>Alphaproteobacteria</taxon>
        <taxon>Hyphomicrobiales</taxon>
        <taxon>Rhizobiaceae</taxon>
        <taxon>Endobacterium</taxon>
    </lineage>
</organism>
<keyword evidence="2" id="KW-1185">Reference proteome</keyword>
<dbReference type="Proteomes" id="UP000435138">
    <property type="component" value="Unassembled WGS sequence"/>
</dbReference>
<evidence type="ECO:0000313" key="1">
    <source>
        <dbReference type="EMBL" id="MQY45317.1"/>
    </source>
</evidence>
<accession>A0A6A8A635</accession>
<gene>
    <name evidence="1" type="ORF">GAO09_04460</name>
</gene>
<sequence>MYVPPWTIFAGLGALERRELCNLIASFEATTLLLMSIDRVSVARFQKDGRDGDMKAFARRLKEAADQLFDSSVSERTLLICLWIRMAEALDLDPVIPLSSRRANSLGAGVAFKVAAIMAAPIDYDTDGTQTAFQKALRTVKSVAGRQHQDFALLVATQAELVAMAVAEAAGSGELSEEQQRELDERIREHIKSLPPELRDETTRNALASGDKAALALLATGTTAFSIGVGVNLAGFSAYILAAQASAFTNARGFRDLGAANREVVLLPDIVRLLEAVPSTIHEI</sequence>
<name>A0A6A8A635_9HYPH</name>